<proteinExistence type="predicted"/>
<keyword evidence="3" id="KW-1185">Reference proteome</keyword>
<gene>
    <name evidence="2" type="ORF">ACFFP1_13965</name>
</gene>
<evidence type="ECO:0000313" key="3">
    <source>
        <dbReference type="Proteomes" id="UP001589702"/>
    </source>
</evidence>
<sequence length="117" mass="13215">MKERPLEDGEVLILSVLLNRATEWNRGSVDLRALKVSDMDDGGMGSLRFASGKRHPRYGRTIAEGWFKDTDGMPVALALYVDREEDLFELDSWKVDFSSRLRLPQDESEVECPPGGN</sequence>
<dbReference type="RefSeq" id="WP_234751135.1">
    <property type="nucleotide sequence ID" value="NZ_BAAAWN010000001.1"/>
</dbReference>
<dbReference type="Proteomes" id="UP001589702">
    <property type="component" value="Unassembled WGS sequence"/>
</dbReference>
<accession>A0ABV5Y0T1</accession>
<protein>
    <submittedName>
        <fullName evidence="2">DUF6984 family protein</fullName>
    </submittedName>
</protein>
<reference evidence="2 3" key="1">
    <citation type="submission" date="2024-09" db="EMBL/GenBank/DDBJ databases">
        <authorList>
            <person name="Sun Q."/>
            <person name="Mori K."/>
        </authorList>
    </citation>
    <scope>NUCLEOTIDE SEQUENCE [LARGE SCALE GENOMIC DNA]</scope>
    <source>
        <strain evidence="2 3">JCM 1334</strain>
    </source>
</reference>
<name>A0ABV5Y0T1_ARTRM</name>
<organism evidence="2 3">
    <name type="scientific">Arthrobacter ramosus</name>
    <dbReference type="NCBI Taxonomy" id="1672"/>
    <lineage>
        <taxon>Bacteria</taxon>
        <taxon>Bacillati</taxon>
        <taxon>Actinomycetota</taxon>
        <taxon>Actinomycetes</taxon>
        <taxon>Micrococcales</taxon>
        <taxon>Micrococcaceae</taxon>
        <taxon>Arthrobacter</taxon>
    </lineage>
</organism>
<dbReference type="InterPro" id="IPR054253">
    <property type="entry name" value="DUF6984"/>
</dbReference>
<feature type="domain" description="DUF6984" evidence="1">
    <location>
        <begin position="4"/>
        <end position="104"/>
    </location>
</feature>
<evidence type="ECO:0000313" key="2">
    <source>
        <dbReference type="EMBL" id="MFB9820601.1"/>
    </source>
</evidence>
<dbReference type="EMBL" id="JBHMBC010000022">
    <property type="protein sequence ID" value="MFB9820601.1"/>
    <property type="molecule type" value="Genomic_DNA"/>
</dbReference>
<evidence type="ECO:0000259" key="1">
    <source>
        <dbReference type="Pfam" id="PF22480"/>
    </source>
</evidence>
<dbReference type="Pfam" id="PF22480">
    <property type="entry name" value="DUF6984"/>
    <property type="match status" value="1"/>
</dbReference>
<comment type="caution">
    <text evidence="2">The sequence shown here is derived from an EMBL/GenBank/DDBJ whole genome shotgun (WGS) entry which is preliminary data.</text>
</comment>